<reference evidence="9" key="1">
    <citation type="journal article" date="2013" name="Genetics">
        <title>The draft genome and transcriptome of Panagrellus redivivus are shaped by the harsh demands of a free-living lifestyle.</title>
        <authorList>
            <person name="Srinivasan J."/>
            <person name="Dillman A.R."/>
            <person name="Macchietto M.G."/>
            <person name="Heikkinen L."/>
            <person name="Lakso M."/>
            <person name="Fracchia K.M."/>
            <person name="Antoshechkin I."/>
            <person name="Mortazavi A."/>
            <person name="Wong G."/>
            <person name="Sternberg P.W."/>
        </authorList>
    </citation>
    <scope>NUCLEOTIDE SEQUENCE [LARGE SCALE GENOMIC DNA]</scope>
    <source>
        <strain evidence="9">MT8872</strain>
    </source>
</reference>
<keyword evidence="9" id="KW-1185">Reference proteome</keyword>
<evidence type="ECO:0000256" key="2">
    <source>
        <dbReference type="ARBA" id="ARBA00022692"/>
    </source>
</evidence>
<dbReference type="GO" id="GO:0004888">
    <property type="term" value="F:transmembrane signaling receptor activity"/>
    <property type="evidence" value="ECO:0007669"/>
    <property type="project" value="InterPro"/>
</dbReference>
<comment type="subcellular location">
    <subcellularLocation>
        <location evidence="1">Membrane</location>
        <topology evidence="1">Multi-pass membrane protein</topology>
    </subcellularLocation>
</comment>
<evidence type="ECO:0000256" key="4">
    <source>
        <dbReference type="ARBA" id="ARBA00023136"/>
    </source>
</evidence>
<evidence type="ECO:0000256" key="3">
    <source>
        <dbReference type="ARBA" id="ARBA00022989"/>
    </source>
</evidence>
<dbReference type="CDD" id="cd18989">
    <property type="entry name" value="LGIC_ECD_cation"/>
    <property type="match status" value="1"/>
</dbReference>
<keyword evidence="3 5" id="KW-1133">Transmembrane helix</keyword>
<feature type="domain" description="Neurotransmitter-gated ion-channel ligand-binding" evidence="7">
    <location>
        <begin position="42"/>
        <end position="244"/>
    </location>
</feature>
<feature type="transmembrane region" description="Helical" evidence="5">
    <location>
        <begin position="526"/>
        <end position="545"/>
    </location>
</feature>
<dbReference type="Gene3D" id="1.20.58.390">
    <property type="entry name" value="Neurotransmitter-gated ion-channel transmembrane domain"/>
    <property type="match status" value="1"/>
</dbReference>
<proteinExistence type="inferred from homology"/>
<keyword evidence="5" id="KW-0813">Transport</keyword>
<evidence type="ECO:0000256" key="5">
    <source>
        <dbReference type="RuleBase" id="RU000687"/>
    </source>
</evidence>
<dbReference type="InterPro" id="IPR038050">
    <property type="entry name" value="Neuro_actylchol_rec"/>
</dbReference>
<keyword evidence="2 5" id="KW-0812">Transmembrane</keyword>
<dbReference type="InterPro" id="IPR036719">
    <property type="entry name" value="Neuro-gated_channel_TM_sf"/>
</dbReference>
<evidence type="ECO:0000259" key="8">
    <source>
        <dbReference type="Pfam" id="PF02932"/>
    </source>
</evidence>
<evidence type="ECO:0000256" key="1">
    <source>
        <dbReference type="ARBA" id="ARBA00004141"/>
    </source>
</evidence>
<feature type="domain" description="Neurotransmitter-gated ion-channel transmembrane" evidence="8">
    <location>
        <begin position="278"/>
        <end position="537"/>
    </location>
</feature>
<dbReference type="GO" id="GO:0005230">
    <property type="term" value="F:extracellular ligand-gated monoatomic ion channel activity"/>
    <property type="evidence" value="ECO:0007669"/>
    <property type="project" value="InterPro"/>
</dbReference>
<dbReference type="PANTHER" id="PTHR18945">
    <property type="entry name" value="NEUROTRANSMITTER GATED ION CHANNEL"/>
    <property type="match status" value="1"/>
</dbReference>
<evidence type="ECO:0000256" key="6">
    <source>
        <dbReference type="SAM" id="MobiDB-lite"/>
    </source>
</evidence>
<dbReference type="Gene3D" id="2.70.170.10">
    <property type="entry name" value="Neurotransmitter-gated ion-channel ligand-binding domain"/>
    <property type="match status" value="1"/>
</dbReference>
<sequence length="551" mass="62421">MQRLAVSNPENLSHKGMIHLSHNETVYDHDLAVEHFEPGASKRLTEYLLMTHNRHAPPDGIIEVFYEMELVHILGIDELKQTMTALVYIDERWVDHSLVWDPKDFGNLTKTWIPMPKIWRPDMIVFNMVSRLSHEDLLSNVRAPVTVWHNGTIESSNPAVYTVSCEINISLFPLDSQKCALQIASWAYSKEKIRLHAQTEHSLDHYVPNEEWHLLGIDIAEKEYIHEGIKVSRIHYEVAVKRKPLFYMVTLTFPSYVMCATSIVGLFARFSTTGEREERFTLGVSGILTMAVLSLVVSEKVPHSSTDVPLLVAYFLYNMVVVSVASVFTGFVMKVHRKGRFGKEPPEWAMRICLLKPHGQMGGDYKFFPTTKPQSTCSNQLSTHHYVKGSIVRNADPGKLSFEITEDYRRGGKALKSNGNPTSKQPAAAVEAPSVFNKLTDLESMLGQIIQQQQTQNQIRNHSPEPPLSTASGHPGLTSFDAYPHDLASSTPSIKHEADVMELQSEKRRRRMENNGFVKISERLDILFMIVFMVAVTTPVLYLFACMLESP</sequence>
<dbReference type="PRINTS" id="PR00252">
    <property type="entry name" value="NRIONCHANNEL"/>
</dbReference>
<name>A0A7E4ZS20_PANRE</name>
<feature type="region of interest" description="Disordered" evidence="6">
    <location>
        <begin position="451"/>
        <end position="482"/>
    </location>
</feature>
<protein>
    <submittedName>
        <fullName evidence="10">Neur_chan_LBD domain-containing protein</fullName>
    </submittedName>
</protein>
<feature type="transmembrane region" description="Helical" evidence="5">
    <location>
        <begin position="245"/>
        <end position="268"/>
    </location>
</feature>
<dbReference type="SUPFAM" id="SSF90112">
    <property type="entry name" value="Neurotransmitter-gated ion-channel transmembrane pore"/>
    <property type="match status" value="1"/>
</dbReference>
<dbReference type="InterPro" id="IPR018000">
    <property type="entry name" value="Neurotransmitter_ion_chnl_CS"/>
</dbReference>
<evidence type="ECO:0000313" key="10">
    <source>
        <dbReference type="WBParaSite" id="Pan_g14103.t2"/>
    </source>
</evidence>
<keyword evidence="4 5" id="KW-0472">Membrane</keyword>
<evidence type="ECO:0000259" key="7">
    <source>
        <dbReference type="Pfam" id="PF02931"/>
    </source>
</evidence>
<dbReference type="Proteomes" id="UP000492821">
    <property type="component" value="Unassembled WGS sequence"/>
</dbReference>
<dbReference type="CDD" id="cd19051">
    <property type="entry name" value="LGIC_TM_cation"/>
    <property type="match status" value="1"/>
</dbReference>
<accession>A0A7E4ZS20</accession>
<reference evidence="10" key="2">
    <citation type="submission" date="2020-10" db="UniProtKB">
        <authorList>
            <consortium name="WormBaseParasite"/>
        </authorList>
    </citation>
    <scope>IDENTIFICATION</scope>
</reference>
<evidence type="ECO:0000313" key="9">
    <source>
        <dbReference type="Proteomes" id="UP000492821"/>
    </source>
</evidence>
<dbReference type="FunFam" id="2.70.170.10:FF:000028">
    <property type="entry name" value="AcetylCholine Receptor"/>
    <property type="match status" value="1"/>
</dbReference>
<organism evidence="9 10">
    <name type="scientific">Panagrellus redivivus</name>
    <name type="common">Microworm</name>
    <dbReference type="NCBI Taxonomy" id="6233"/>
    <lineage>
        <taxon>Eukaryota</taxon>
        <taxon>Metazoa</taxon>
        <taxon>Ecdysozoa</taxon>
        <taxon>Nematoda</taxon>
        <taxon>Chromadorea</taxon>
        <taxon>Rhabditida</taxon>
        <taxon>Tylenchina</taxon>
        <taxon>Panagrolaimomorpha</taxon>
        <taxon>Panagrolaimoidea</taxon>
        <taxon>Panagrolaimidae</taxon>
        <taxon>Panagrellus</taxon>
    </lineage>
</organism>
<feature type="transmembrane region" description="Helical" evidence="5">
    <location>
        <begin position="280"/>
        <end position="298"/>
    </location>
</feature>
<dbReference type="GO" id="GO:0016020">
    <property type="term" value="C:membrane"/>
    <property type="evidence" value="ECO:0007669"/>
    <property type="project" value="UniProtKB-SubCell"/>
</dbReference>
<dbReference type="SUPFAM" id="SSF63712">
    <property type="entry name" value="Nicotinic receptor ligand binding domain-like"/>
    <property type="match status" value="1"/>
</dbReference>
<dbReference type="Pfam" id="PF02931">
    <property type="entry name" value="Neur_chan_LBD"/>
    <property type="match status" value="1"/>
</dbReference>
<feature type="transmembrane region" description="Helical" evidence="5">
    <location>
        <begin position="310"/>
        <end position="333"/>
    </location>
</feature>
<dbReference type="PROSITE" id="PS00236">
    <property type="entry name" value="NEUROTR_ION_CHANNEL"/>
    <property type="match status" value="1"/>
</dbReference>
<keyword evidence="5" id="KW-0406">Ion transport</keyword>
<dbReference type="AlphaFoldDB" id="A0A7E4ZS20"/>
<dbReference type="InterPro" id="IPR036734">
    <property type="entry name" value="Neur_chan_lig-bd_sf"/>
</dbReference>
<dbReference type="Pfam" id="PF02932">
    <property type="entry name" value="Neur_chan_memb"/>
    <property type="match status" value="1"/>
</dbReference>
<dbReference type="InterPro" id="IPR006029">
    <property type="entry name" value="Neurotrans-gated_channel_TM"/>
</dbReference>
<comment type="similarity">
    <text evidence="5">Belongs to the ligand-gated ion channel (TC 1.A.9) family.</text>
</comment>
<keyword evidence="5" id="KW-0407">Ion channel</keyword>
<dbReference type="InterPro" id="IPR006202">
    <property type="entry name" value="Neur_chan_lig-bd"/>
</dbReference>
<dbReference type="WBParaSite" id="Pan_g14103.t2">
    <property type="protein sequence ID" value="Pan_g14103.t2"/>
    <property type="gene ID" value="Pan_g14103"/>
</dbReference>
<dbReference type="InterPro" id="IPR006201">
    <property type="entry name" value="Neur_channel"/>
</dbReference>